<dbReference type="PROSITE" id="PS50110">
    <property type="entry name" value="RESPONSE_REGULATORY"/>
    <property type="match status" value="1"/>
</dbReference>
<evidence type="ECO:0000256" key="5">
    <source>
        <dbReference type="PROSITE-ProRule" id="PRU00169"/>
    </source>
</evidence>
<organism evidence="8 9">
    <name type="scientific">Varibaculum cambriense</name>
    <dbReference type="NCBI Taxonomy" id="184870"/>
    <lineage>
        <taxon>Bacteria</taxon>
        <taxon>Bacillati</taxon>
        <taxon>Actinomycetota</taxon>
        <taxon>Actinomycetes</taxon>
        <taxon>Actinomycetales</taxon>
        <taxon>Actinomycetaceae</taxon>
        <taxon>Varibaculum</taxon>
    </lineage>
</organism>
<dbReference type="InterPro" id="IPR039420">
    <property type="entry name" value="WalR-like"/>
</dbReference>
<dbReference type="SMART" id="SM00421">
    <property type="entry name" value="HTH_LUXR"/>
    <property type="match status" value="1"/>
</dbReference>
<dbReference type="CDD" id="cd06170">
    <property type="entry name" value="LuxR_C_like"/>
    <property type="match status" value="1"/>
</dbReference>
<proteinExistence type="predicted"/>
<sequence>MKIILADDATLIREGLAGLLERLGHQVIAQAEDAPGLIAAVKQVGQTGQLPDVLVTDVRMPPGMSDDGLRAAVKIREEYPDLGIMVLSQYVAPAYAAQLFSADQLPPPGQHAAGTGYLLKERVSRVADFLNALQTVADGGVVVDPEVAVKLVRERGSALASLTARESEVLGLMAQGLSNEEIAKKLFLSGASVAKHIANVFMKLGLTPDEPNRRVRAVLAYLTATGLQS</sequence>
<keyword evidence="2" id="KW-0805">Transcription regulation</keyword>
<evidence type="ECO:0000256" key="4">
    <source>
        <dbReference type="ARBA" id="ARBA00023163"/>
    </source>
</evidence>
<accession>A0AB34WZV5</accession>
<name>A0AB34WZV5_9ACTO</name>
<feature type="domain" description="Response regulatory" evidence="7">
    <location>
        <begin position="2"/>
        <end position="122"/>
    </location>
</feature>
<keyword evidence="3" id="KW-0238">DNA-binding</keyword>
<feature type="modified residue" description="4-aspartylphosphate" evidence="5">
    <location>
        <position position="57"/>
    </location>
</feature>
<dbReference type="Proteomes" id="UP000070572">
    <property type="component" value="Unassembled WGS sequence"/>
</dbReference>
<dbReference type="CDD" id="cd17535">
    <property type="entry name" value="REC_NarL-like"/>
    <property type="match status" value="1"/>
</dbReference>
<dbReference type="PROSITE" id="PS00622">
    <property type="entry name" value="HTH_LUXR_1"/>
    <property type="match status" value="1"/>
</dbReference>
<protein>
    <submittedName>
        <fullName evidence="8">Transcriptional regulator, LuxR family</fullName>
    </submittedName>
</protein>
<dbReference type="InterPro" id="IPR016032">
    <property type="entry name" value="Sig_transdc_resp-reg_C-effctor"/>
</dbReference>
<dbReference type="PROSITE" id="PS50043">
    <property type="entry name" value="HTH_LUXR_2"/>
    <property type="match status" value="1"/>
</dbReference>
<dbReference type="InterPro" id="IPR058245">
    <property type="entry name" value="NreC/VraR/RcsB-like_REC"/>
</dbReference>
<dbReference type="SMART" id="SM00448">
    <property type="entry name" value="REC"/>
    <property type="match status" value="1"/>
</dbReference>
<dbReference type="PRINTS" id="PR00038">
    <property type="entry name" value="HTHLUXR"/>
</dbReference>
<evidence type="ECO:0000313" key="9">
    <source>
        <dbReference type="Proteomes" id="UP000070572"/>
    </source>
</evidence>
<dbReference type="InterPro" id="IPR011006">
    <property type="entry name" value="CheY-like_superfamily"/>
</dbReference>
<dbReference type="Gene3D" id="3.40.50.2300">
    <property type="match status" value="1"/>
</dbReference>
<keyword evidence="4" id="KW-0804">Transcription</keyword>
<dbReference type="GO" id="GO:0006355">
    <property type="term" value="P:regulation of DNA-templated transcription"/>
    <property type="evidence" value="ECO:0007669"/>
    <property type="project" value="InterPro"/>
</dbReference>
<dbReference type="EMBL" id="LSDN01000013">
    <property type="protein sequence ID" value="KXB81040.1"/>
    <property type="molecule type" value="Genomic_DNA"/>
</dbReference>
<reference evidence="8 9" key="1">
    <citation type="submission" date="2016-01" db="EMBL/GenBank/DDBJ databases">
        <authorList>
            <person name="Mitreva M."/>
            <person name="Pepin K.H."/>
            <person name="Mihindukulasuriya K.A."/>
            <person name="Fulton R."/>
            <person name="Fronick C."/>
            <person name="O'Laughlin M."/>
            <person name="Miner T."/>
            <person name="Herter B."/>
            <person name="Rosa B.A."/>
            <person name="Cordes M."/>
            <person name="Tomlinson C."/>
            <person name="Wollam A."/>
            <person name="Palsikar V.B."/>
            <person name="Mardis E.R."/>
            <person name="Wilson R.K."/>
        </authorList>
    </citation>
    <scope>NUCLEOTIDE SEQUENCE [LARGE SCALE GENOMIC DNA]</scope>
    <source>
        <strain evidence="8 9">DNF00696</strain>
    </source>
</reference>
<feature type="domain" description="HTH luxR-type" evidence="6">
    <location>
        <begin position="155"/>
        <end position="224"/>
    </location>
</feature>
<dbReference type="RefSeq" id="WP_060920322.1">
    <property type="nucleotide sequence ID" value="NZ_CAUPGC010000005.1"/>
</dbReference>
<dbReference type="PANTHER" id="PTHR43214">
    <property type="entry name" value="TWO-COMPONENT RESPONSE REGULATOR"/>
    <property type="match status" value="1"/>
</dbReference>
<dbReference type="InterPro" id="IPR000792">
    <property type="entry name" value="Tscrpt_reg_LuxR_C"/>
</dbReference>
<dbReference type="Pfam" id="PF00072">
    <property type="entry name" value="Response_reg"/>
    <property type="match status" value="1"/>
</dbReference>
<dbReference type="Pfam" id="PF00196">
    <property type="entry name" value="GerE"/>
    <property type="match status" value="1"/>
</dbReference>
<comment type="caution">
    <text evidence="8">The sequence shown here is derived from an EMBL/GenBank/DDBJ whole genome shotgun (WGS) entry which is preliminary data.</text>
</comment>
<dbReference type="GO" id="GO:0000160">
    <property type="term" value="P:phosphorelay signal transduction system"/>
    <property type="evidence" value="ECO:0007669"/>
    <property type="project" value="InterPro"/>
</dbReference>
<dbReference type="SUPFAM" id="SSF46894">
    <property type="entry name" value="C-terminal effector domain of the bipartite response regulators"/>
    <property type="match status" value="1"/>
</dbReference>
<evidence type="ECO:0000256" key="1">
    <source>
        <dbReference type="ARBA" id="ARBA00022553"/>
    </source>
</evidence>
<dbReference type="InterPro" id="IPR001789">
    <property type="entry name" value="Sig_transdc_resp-reg_receiver"/>
</dbReference>
<evidence type="ECO:0000259" key="7">
    <source>
        <dbReference type="PROSITE" id="PS50110"/>
    </source>
</evidence>
<keyword evidence="1 5" id="KW-0597">Phosphoprotein</keyword>
<dbReference type="AlphaFoldDB" id="A0AB34WZV5"/>
<dbReference type="GO" id="GO:0003677">
    <property type="term" value="F:DNA binding"/>
    <property type="evidence" value="ECO:0007669"/>
    <property type="project" value="UniProtKB-KW"/>
</dbReference>
<dbReference type="SUPFAM" id="SSF52172">
    <property type="entry name" value="CheY-like"/>
    <property type="match status" value="1"/>
</dbReference>
<evidence type="ECO:0000259" key="6">
    <source>
        <dbReference type="PROSITE" id="PS50043"/>
    </source>
</evidence>
<gene>
    <name evidence="8" type="ORF">HMPREF1862_00762</name>
</gene>
<evidence type="ECO:0000256" key="3">
    <source>
        <dbReference type="ARBA" id="ARBA00023125"/>
    </source>
</evidence>
<dbReference type="PANTHER" id="PTHR43214:SF24">
    <property type="entry name" value="TRANSCRIPTIONAL REGULATORY PROTEIN NARL-RELATED"/>
    <property type="match status" value="1"/>
</dbReference>
<evidence type="ECO:0000313" key="8">
    <source>
        <dbReference type="EMBL" id="KXB81040.1"/>
    </source>
</evidence>
<evidence type="ECO:0000256" key="2">
    <source>
        <dbReference type="ARBA" id="ARBA00023015"/>
    </source>
</evidence>